<dbReference type="InterPro" id="IPR052980">
    <property type="entry name" value="Crinkler_effector"/>
</dbReference>
<dbReference type="EMBL" id="CAJVPS010002974">
    <property type="protein sequence ID" value="CAG8580043.1"/>
    <property type="molecule type" value="Genomic_DNA"/>
</dbReference>
<dbReference type="AlphaFoldDB" id="A0A9N9BW73"/>
<feature type="region of interest" description="Disordered" evidence="1">
    <location>
        <begin position="546"/>
        <end position="584"/>
    </location>
</feature>
<dbReference type="OrthoDB" id="2448891at2759"/>
<accession>A0A9N9BW73</accession>
<sequence>GSSVVEFWKNLLDARIIFPIPQDMKRTELNALESYSTIENNYVFLNKGVTTDSDGMLYDNGKKTDVKLPSILMNDFGGMLCLPDGVFFLGYKSYGSKLLIRNCYLQLFELIETNRKSNGPASAGCTITGTPGIGKTYFGLYLLFYIRYNYPEVTIVWQCNEKICYRFLPNDNVQKGDINLFDRTLDSPNDFLLVDEQALTFKYKAYMIQLTSPKGERFKEAVKWPGFTKYFMPLWELEEITALWTLQYKNKKYGQDEEFTLELFGELLDRWGPIPRSVLLKWNDMSYQQNYQQSINVVNLEDCINSIDKSGMPTDTISGRLVYLDPDPEFASAVYRVASPRVFNRVIQEYEIRTKRNARDLIMSSHEFPKIAGFRRNMFEDFAHRALQNGGTFRVRCLNGDNSEINERNIKEMECNWFTTLNEARKEYYNRPKSKTFASINSFSLDNKTLDLYQITISENHSLKKKGLNDLDRLLPWRKDVNDFNLYFVVPSNIFETFPLQKYKTTKNEDCQKIPSWIDNITQYALEINLGISNKSAKKRSSVAISGNYENEEMTGKGTNKDAKKRNTKSDTDDETSGRNVISG</sequence>
<dbReference type="PANTHER" id="PTHR33129:SF1">
    <property type="entry name" value="ATP-BINDING PROTEIN"/>
    <property type="match status" value="1"/>
</dbReference>
<dbReference type="Proteomes" id="UP000789508">
    <property type="component" value="Unassembled WGS sequence"/>
</dbReference>
<keyword evidence="3" id="KW-1185">Reference proteome</keyword>
<evidence type="ECO:0000256" key="1">
    <source>
        <dbReference type="SAM" id="MobiDB-lite"/>
    </source>
</evidence>
<protein>
    <submittedName>
        <fullName evidence="2">2290_t:CDS:1</fullName>
    </submittedName>
</protein>
<gene>
    <name evidence="2" type="ORF">ALEPTO_LOCUS7213</name>
</gene>
<organism evidence="2 3">
    <name type="scientific">Ambispora leptoticha</name>
    <dbReference type="NCBI Taxonomy" id="144679"/>
    <lineage>
        <taxon>Eukaryota</taxon>
        <taxon>Fungi</taxon>
        <taxon>Fungi incertae sedis</taxon>
        <taxon>Mucoromycota</taxon>
        <taxon>Glomeromycotina</taxon>
        <taxon>Glomeromycetes</taxon>
        <taxon>Archaeosporales</taxon>
        <taxon>Ambisporaceae</taxon>
        <taxon>Ambispora</taxon>
    </lineage>
</organism>
<name>A0A9N9BW73_9GLOM</name>
<reference evidence="2" key="1">
    <citation type="submission" date="2021-06" db="EMBL/GenBank/DDBJ databases">
        <authorList>
            <person name="Kallberg Y."/>
            <person name="Tangrot J."/>
            <person name="Rosling A."/>
        </authorList>
    </citation>
    <scope>NUCLEOTIDE SEQUENCE</scope>
    <source>
        <strain evidence="2">FL130A</strain>
    </source>
</reference>
<comment type="caution">
    <text evidence="2">The sequence shown here is derived from an EMBL/GenBank/DDBJ whole genome shotgun (WGS) entry which is preliminary data.</text>
</comment>
<dbReference type="PANTHER" id="PTHR33129">
    <property type="entry name" value="PROTEIN KINASE DOMAIN-CONTAINING PROTEIN-RELATED"/>
    <property type="match status" value="1"/>
</dbReference>
<feature type="non-terminal residue" evidence="2">
    <location>
        <position position="584"/>
    </location>
</feature>
<evidence type="ECO:0000313" key="2">
    <source>
        <dbReference type="EMBL" id="CAG8580043.1"/>
    </source>
</evidence>
<evidence type="ECO:0000313" key="3">
    <source>
        <dbReference type="Proteomes" id="UP000789508"/>
    </source>
</evidence>
<proteinExistence type="predicted"/>